<gene>
    <name evidence="1" type="ORF">DC3_45260</name>
</gene>
<protein>
    <submittedName>
        <fullName evidence="1">Uncharacterized protein</fullName>
    </submittedName>
</protein>
<dbReference type="Proteomes" id="UP000321306">
    <property type="component" value="Unassembled WGS sequence"/>
</dbReference>
<keyword evidence="2" id="KW-1185">Reference proteome</keyword>
<evidence type="ECO:0000313" key="1">
    <source>
        <dbReference type="EMBL" id="GEM48891.1"/>
    </source>
</evidence>
<proteinExistence type="predicted"/>
<reference evidence="1 2" key="1">
    <citation type="submission" date="2019-07" db="EMBL/GenBank/DDBJ databases">
        <title>Whole genome shotgun sequence of Deinococcus cellulosilyticus NBRC 106333.</title>
        <authorList>
            <person name="Hosoyama A."/>
            <person name="Uohara A."/>
            <person name="Ohji S."/>
            <person name="Ichikawa N."/>
        </authorList>
    </citation>
    <scope>NUCLEOTIDE SEQUENCE [LARGE SCALE GENOMIC DNA]</scope>
    <source>
        <strain evidence="1 2">NBRC 106333</strain>
    </source>
</reference>
<sequence length="305" mass="34284">MGIDVSPDLLNRWRNIFVFPDEPVFFTETSLELGKDLQPQPRTRRGDLNYADAYQTYHVGAHASHLACCLPEAIRHHAHHNKIMQVQHELGRGQIYTLAWVEQLFGSLPAPLIQDVFETSQGKHVALRHDAWHNLTPEEQNIWMSACIEQDRESCLSSTLPEALWEKIALHCGPHVRALAGTFSAESGPNCLATTLAPLLHGQAEVSEVQNTWLHPEPFLSGLHAAGFHPTETPPEFPDPCSVLVFLDPKGNLQHACLYLAEGLVLNKDAQGWFTPRQVRTLDSILKSWLHPGWTLQAYRKAERA</sequence>
<comment type="caution">
    <text evidence="1">The sequence shown here is derived from an EMBL/GenBank/DDBJ whole genome shotgun (WGS) entry which is preliminary data.</text>
</comment>
<name>A0A511N930_DEIC1</name>
<organism evidence="1 2">
    <name type="scientific">Deinococcus cellulosilyticus (strain DSM 18568 / NBRC 106333 / KACC 11606 / 5516J-15)</name>
    <dbReference type="NCBI Taxonomy" id="1223518"/>
    <lineage>
        <taxon>Bacteria</taxon>
        <taxon>Thermotogati</taxon>
        <taxon>Deinococcota</taxon>
        <taxon>Deinococci</taxon>
        <taxon>Deinococcales</taxon>
        <taxon>Deinococcaceae</taxon>
        <taxon>Deinococcus</taxon>
    </lineage>
</organism>
<accession>A0A511N930</accession>
<evidence type="ECO:0000313" key="2">
    <source>
        <dbReference type="Proteomes" id="UP000321306"/>
    </source>
</evidence>
<dbReference type="AlphaFoldDB" id="A0A511N930"/>
<dbReference type="EMBL" id="BJXB01000025">
    <property type="protein sequence ID" value="GEM48891.1"/>
    <property type="molecule type" value="Genomic_DNA"/>
</dbReference>